<proteinExistence type="predicted"/>
<name>A0ABX7SYM6_9FLAO</name>
<evidence type="ECO:0008006" key="3">
    <source>
        <dbReference type="Google" id="ProtNLM"/>
    </source>
</evidence>
<evidence type="ECO:0000313" key="2">
    <source>
        <dbReference type="Proteomes" id="UP000663935"/>
    </source>
</evidence>
<protein>
    <recommendedName>
        <fullName evidence="3">Ricin B lectin domain-containing protein</fullName>
    </recommendedName>
</protein>
<reference evidence="1 2" key="1">
    <citation type="submission" date="2021-03" db="EMBL/GenBank/DDBJ databases">
        <title>Complete genome of Polaribacter_sp.G4M1.</title>
        <authorList>
            <person name="Jeong S.W."/>
            <person name="Bae J.W."/>
        </authorList>
    </citation>
    <scope>NUCLEOTIDE SEQUENCE [LARGE SCALE GENOMIC DNA]</scope>
    <source>
        <strain evidence="1 2">G4M1</strain>
    </source>
</reference>
<dbReference type="Proteomes" id="UP000663935">
    <property type="component" value="Chromosome"/>
</dbReference>
<dbReference type="RefSeq" id="WP_207972938.1">
    <property type="nucleotide sequence ID" value="NZ_CP071795.1"/>
</dbReference>
<organism evidence="1 2">
    <name type="scientific">Polaribacter batillariae</name>
    <dbReference type="NCBI Taxonomy" id="2808900"/>
    <lineage>
        <taxon>Bacteria</taxon>
        <taxon>Pseudomonadati</taxon>
        <taxon>Bacteroidota</taxon>
        <taxon>Flavobacteriia</taxon>
        <taxon>Flavobacteriales</taxon>
        <taxon>Flavobacteriaceae</taxon>
    </lineage>
</organism>
<accession>A0ABX7SYM6</accession>
<gene>
    <name evidence="1" type="ORF">JL193_06080</name>
</gene>
<keyword evidence="2" id="KW-1185">Reference proteome</keyword>
<sequence>MNRLFLKLIIVLSFFFSDKFTAQSSSNKPCAGVVYNQFDFWIGDWKVYDTKGNLIGKNSILKIQENCALQENWVSNTGTNKGTSYNFYNKVDNTWNQVWIDNTGFSLILKGGLVNGKMVLKSKLIESKKGNYYNKITWSKNKDNSVTQIWEYVNENGKVLSEVFKGIYKK</sequence>
<dbReference type="EMBL" id="CP071795">
    <property type="protein sequence ID" value="QTD38824.1"/>
    <property type="molecule type" value="Genomic_DNA"/>
</dbReference>
<evidence type="ECO:0000313" key="1">
    <source>
        <dbReference type="EMBL" id="QTD38824.1"/>
    </source>
</evidence>